<feature type="coiled-coil region" evidence="1">
    <location>
        <begin position="304"/>
        <end position="331"/>
    </location>
</feature>
<protein>
    <submittedName>
        <fullName evidence="3">Uncharacterized protein</fullName>
    </submittedName>
</protein>
<evidence type="ECO:0000313" key="3">
    <source>
        <dbReference type="EMBL" id="KAF5654884.1"/>
    </source>
</evidence>
<keyword evidence="1" id="KW-0175">Coiled coil</keyword>
<reference evidence="3 4" key="2">
    <citation type="submission" date="2020-05" db="EMBL/GenBank/DDBJ databases">
        <title>Identification and distribution of gene clusters putatively required for synthesis of sphingolipid metabolism inhibitors in phylogenetically diverse species of the filamentous fungus Fusarium.</title>
        <authorList>
            <person name="Kim H.-S."/>
            <person name="Busman M."/>
            <person name="Brown D.W."/>
            <person name="Divon H."/>
            <person name="Uhlig S."/>
            <person name="Proctor R.H."/>
        </authorList>
    </citation>
    <scope>NUCLEOTIDE SEQUENCE [LARGE SCALE GENOMIC DNA]</scope>
    <source>
        <strain evidence="3 4">NRRL 25331</strain>
    </source>
</reference>
<dbReference type="Gene3D" id="1.20.120.20">
    <property type="entry name" value="Apolipoprotein"/>
    <property type="match status" value="1"/>
</dbReference>
<feature type="coiled-coil region" evidence="1">
    <location>
        <begin position="450"/>
        <end position="484"/>
    </location>
</feature>
<sequence length="516" mass="57139">YLTTADNLATFEVRCNEHQASEPPKDTIAHAPWEFAQMALQDELLQKRAAEIEVTNEYKAALVAHDAAAFEATSARLTELLKDHQQAQAILRGREAAKAAAIAESEQDAEEKLHELQTKSEASATVLKTKLDLAIKKEETNRASSEGAKQKILQDNDSGNSPQYKDMCEKYDKMVIAKNETESFSFLLSILAAASPEINAALKYCVSAFDDSVLDIKSVKFSGRFGRSGNMAKARIEATVAGVAQSFDIEFDVRDIVNLVKEIWNEITKVITTVAGNIQEIFKQGKEVMEKFVKEAKDGAQIVADETKKFVNNADKELDKLSKEIAEGLLNAKDCVDQVSSDINRDLVEAVNQLDQGLRDAGREVDDFISHLNRGIVEIGNLIFGSSETGEAAIGVIMNENDTFASTDIKTFRMMVAQIARGGENGIGAYIEARTDGPLSRMMKTKEKREKEFTQAAESLLRQIVQIEEERKAFDAEAKKKQKSIMEDFHDRYGPIAADLPEMRQQLLEAGKPNMS</sequence>
<organism evidence="3 4">
    <name type="scientific">Fusarium circinatum</name>
    <name type="common">Pitch canker fungus</name>
    <name type="synonym">Gibberella circinata</name>
    <dbReference type="NCBI Taxonomy" id="48490"/>
    <lineage>
        <taxon>Eukaryota</taxon>
        <taxon>Fungi</taxon>
        <taxon>Dikarya</taxon>
        <taxon>Ascomycota</taxon>
        <taxon>Pezizomycotina</taxon>
        <taxon>Sordariomycetes</taxon>
        <taxon>Hypocreomycetidae</taxon>
        <taxon>Hypocreales</taxon>
        <taxon>Nectriaceae</taxon>
        <taxon>Fusarium</taxon>
        <taxon>Fusarium fujikuroi species complex</taxon>
    </lineage>
</organism>
<feature type="region of interest" description="Disordered" evidence="2">
    <location>
        <begin position="140"/>
        <end position="164"/>
    </location>
</feature>
<dbReference type="EMBL" id="JAAQPE010000884">
    <property type="protein sequence ID" value="KAF5654884.1"/>
    <property type="molecule type" value="Genomic_DNA"/>
</dbReference>
<proteinExistence type="predicted"/>
<keyword evidence="4" id="KW-1185">Reference proteome</keyword>
<dbReference type="Proteomes" id="UP000572754">
    <property type="component" value="Unassembled WGS sequence"/>
</dbReference>
<evidence type="ECO:0000313" key="4">
    <source>
        <dbReference type="Proteomes" id="UP000572754"/>
    </source>
</evidence>
<dbReference type="AlphaFoldDB" id="A0A8H5SQ42"/>
<reference evidence="4" key="1">
    <citation type="journal article" date="2020" name="BMC Genomics">
        <title>Correction to: Identification and distribution of gene clusters required for synthesis of sphingolipid metabolism inhibitors in diverse species of the filamentous fungus Fusarium.</title>
        <authorList>
            <person name="Kim H.S."/>
            <person name="Lohmar J.M."/>
            <person name="Busman M."/>
            <person name="Brown D.W."/>
            <person name="Naumann T.A."/>
            <person name="Divon H.H."/>
            <person name="Lysoe E."/>
            <person name="Uhlig S."/>
            <person name="Proctor R.H."/>
        </authorList>
    </citation>
    <scope>NUCLEOTIDE SEQUENCE [LARGE SCALE GENOMIC DNA]</scope>
    <source>
        <strain evidence="4">NRRL 25331</strain>
    </source>
</reference>
<evidence type="ECO:0000256" key="1">
    <source>
        <dbReference type="SAM" id="Coils"/>
    </source>
</evidence>
<feature type="non-terminal residue" evidence="3">
    <location>
        <position position="1"/>
    </location>
</feature>
<accession>A0A8H5SQ42</accession>
<gene>
    <name evidence="3" type="ORF">FCIRC_13944</name>
</gene>
<evidence type="ECO:0000256" key="2">
    <source>
        <dbReference type="SAM" id="MobiDB-lite"/>
    </source>
</evidence>
<name>A0A8H5SQ42_FUSCI</name>
<comment type="caution">
    <text evidence="3">The sequence shown here is derived from an EMBL/GenBank/DDBJ whole genome shotgun (WGS) entry which is preliminary data.</text>
</comment>